<evidence type="ECO:0000313" key="5">
    <source>
        <dbReference type="EMBL" id="KFX49661.1"/>
    </source>
</evidence>
<feature type="repeat" description="TPR" evidence="1">
    <location>
        <begin position="805"/>
        <end position="838"/>
    </location>
</feature>
<dbReference type="PANTHER" id="PTHR46082">
    <property type="entry name" value="ATP/GTP-BINDING PROTEIN-RELATED"/>
    <property type="match status" value="1"/>
</dbReference>
<sequence>MSQPRLLPAAYTVAWVSALPLESAAAAEMLDEKHCDPRSHGSNTDQYVFGQVGNHNVVMARLPSGQMGNNSAADVAGRLTTAFPSIKFALMVGIGGGVPTASADIRLGDVVVGHPHSQHGGVVQYDFGKTGPNGQVHRTGFINAPPKVLLNAIAKLRENHYRRLNDVPAHLSAFDRLAQFSRNTAGPDVLFQAAYKHSGGDDCESCNKEMIIERPRRESKEVIIHYGTIASGNQVMKDGVTRDRISVELGGVLCFEMEGAGLAGAFPSAVIRGICDYADSHKNKSWQPYAAATAAAFAKELLRVVPAEEIAKTNISGRISGTEKYRVSFSLKGIPRGRFADRPEEMRRLEQVLLPHRQVQSEDYRQQVVVLHGLGGIGKTQLAAEFARKHQAAFTSVFWLDGSSEDSLKQSIADYSGRIPEGQIPETSRKYSSSANGDLKAVINDFMEWLSKTENKHWLIIFDNVDRDYQQENDINAYSVSNYIPEVDHGLILITTRLANLQHLGETLQLETVDMSQAQAIFRKWYNQDFGNAVLYPNDSNELLRLLDGLPLALAQAAAYMSETGASFSTYTRLYKERWKDLMEIENTAPLRNYGNRSINTTWTVSYNAIRAKDEAAANLLLLWAHLDHKTLPFWILQAGAHGSSALAKNLSAWLRDAAADEVGFLQVVRLLRSYCLIDSLRGSSTHGTHPVVHEWAFHIQDKHQRAELSRLAVLVIGYAVPDKHATEYHQKQRQLFAHAESCIERMERATADTMTEVNEEVSYALHMMGILLSDRGNLGKAEKMYQRALEGYEKAWGPDHTSTLDTVNNLGLLYADQGKLTDAEKMYQRALEGYEKAWGSNHTSTLDTVNNLGNLYKNQGKLADAEKMYQRALEGKEKAWGPDHTSTLDTVNNLGLLYADQGKLVDAEKMYQRALEGYEKAWGPDHTSILNTVNNLGLLYADQGKLEDAEKMYQRALEGKETAWGPDHTLTLDTVNNLGLLYADQGKLVDAEKMYQRALEGKEKAWGPDHTSTLDTVNNLGLLYTNQGKLTDAEKMYQRALEGYEKAWGPDHTSTLDTVNNLGLLYANQGKLVDAEKMYQQALEGKVKAWGPNHTSTLDTVNNLGNLYAGQGKLTDAEKMYQLALEGYEKALGPDHISTLGIVNNLGNLYVDQGKLTDAEKMYQRALEGKVKACGPDHTSTLDTVNNLGLLYADQGKLVDAEKMYQRALEGYEKAWGPDHTSTLDTVNNLGLLYADQGKLEDAEKLYQRALEGKETAWGPDHTSTLDTVNNLGLLYADQGKLTDAENMYQRALEGYEKALGPDNILSYGMLLEDKGRLRDAKLMYTRALSGYKLVFGTNYCWYQAAQERLKNLDSSEDFPSTSPSAATRLNLSVTDILPMGG</sequence>
<reference evidence="5" key="1">
    <citation type="journal article" date="2014" name="PLoS Genet.">
        <title>Signature Gene Expression Reveals Novel Clues to the Molecular Mechanisms of Dimorphic Transition in Penicillium marneffei.</title>
        <authorList>
            <person name="Yang E."/>
            <person name="Wang G."/>
            <person name="Cai J."/>
            <person name="Woo P.C."/>
            <person name="Lau S.K."/>
            <person name="Yuen K.-Y."/>
            <person name="Chow W.-N."/>
            <person name="Lin X."/>
        </authorList>
    </citation>
    <scope>NUCLEOTIDE SEQUENCE [LARGE SCALE GENOMIC DNA]</scope>
    <source>
        <strain evidence="5">PM1</strain>
    </source>
</reference>
<dbReference type="InterPro" id="IPR002182">
    <property type="entry name" value="NB-ARC"/>
</dbReference>
<dbReference type="InterPro" id="IPR019734">
    <property type="entry name" value="TPR_rpt"/>
</dbReference>
<organism evidence="5">
    <name type="scientific">Talaromyces marneffei PM1</name>
    <dbReference type="NCBI Taxonomy" id="1077442"/>
    <lineage>
        <taxon>Eukaryota</taxon>
        <taxon>Fungi</taxon>
        <taxon>Dikarya</taxon>
        <taxon>Ascomycota</taxon>
        <taxon>Pezizomycotina</taxon>
        <taxon>Eurotiomycetes</taxon>
        <taxon>Eurotiomycetidae</taxon>
        <taxon>Eurotiales</taxon>
        <taxon>Trichocomaceae</taxon>
        <taxon>Talaromyces</taxon>
        <taxon>Talaromyces sect. Talaromyces</taxon>
    </lineage>
</organism>
<dbReference type="GO" id="GO:0009116">
    <property type="term" value="P:nucleoside metabolic process"/>
    <property type="evidence" value="ECO:0007669"/>
    <property type="project" value="InterPro"/>
</dbReference>
<dbReference type="Gene3D" id="1.25.40.10">
    <property type="entry name" value="Tetratricopeptide repeat domain"/>
    <property type="match status" value="4"/>
</dbReference>
<dbReference type="InterPro" id="IPR000845">
    <property type="entry name" value="Nucleoside_phosphorylase_d"/>
</dbReference>
<dbReference type="GO" id="GO:0043531">
    <property type="term" value="F:ADP binding"/>
    <property type="evidence" value="ECO:0007669"/>
    <property type="project" value="InterPro"/>
</dbReference>
<dbReference type="Gene3D" id="3.40.50.300">
    <property type="entry name" value="P-loop containing nucleotide triphosphate hydrolases"/>
    <property type="match status" value="1"/>
</dbReference>
<keyword evidence="1" id="KW-0802">TPR repeat</keyword>
<dbReference type="PRINTS" id="PR00381">
    <property type="entry name" value="KINESINLIGHT"/>
</dbReference>
<evidence type="ECO:0000256" key="1">
    <source>
        <dbReference type="PROSITE-ProRule" id="PRU00339"/>
    </source>
</evidence>
<dbReference type="Gene3D" id="3.40.50.1580">
    <property type="entry name" value="Nucleoside phosphorylase domain"/>
    <property type="match status" value="1"/>
</dbReference>
<feature type="domain" description="Nucleoside phosphorylase" evidence="4">
    <location>
        <begin position="13"/>
        <end position="302"/>
    </location>
</feature>
<dbReference type="NCBIfam" id="NF040586">
    <property type="entry name" value="FxSxx_TPR"/>
    <property type="match status" value="1"/>
</dbReference>
<protein>
    <submittedName>
        <fullName evidence="5">Nephrocystin-3</fullName>
    </submittedName>
</protein>
<dbReference type="SMART" id="SM00028">
    <property type="entry name" value="TPR"/>
    <property type="match status" value="13"/>
</dbReference>
<dbReference type="InterPro" id="IPR053137">
    <property type="entry name" value="NLR-like"/>
</dbReference>
<feature type="repeat" description="TPR" evidence="1">
    <location>
        <begin position="931"/>
        <end position="964"/>
    </location>
</feature>
<dbReference type="PROSITE" id="PS50005">
    <property type="entry name" value="TPR"/>
    <property type="match status" value="10"/>
</dbReference>
<feature type="signal peptide" evidence="2">
    <location>
        <begin position="1"/>
        <end position="26"/>
    </location>
</feature>
<dbReference type="Pfam" id="PF13424">
    <property type="entry name" value="TPR_12"/>
    <property type="match status" value="6"/>
</dbReference>
<dbReference type="Pfam" id="PF01048">
    <property type="entry name" value="PNP_UDP_1"/>
    <property type="match status" value="1"/>
</dbReference>
<evidence type="ECO:0000256" key="2">
    <source>
        <dbReference type="SAM" id="SignalP"/>
    </source>
</evidence>
<proteinExistence type="predicted"/>
<comment type="caution">
    <text evidence="5">The sequence shown here is derived from an EMBL/GenBank/DDBJ whole genome shotgun (WGS) entry which is preliminary data.</text>
</comment>
<feature type="chain" id="PRO_5001893151" evidence="2">
    <location>
        <begin position="27"/>
        <end position="1383"/>
    </location>
</feature>
<dbReference type="InterPro" id="IPR011990">
    <property type="entry name" value="TPR-like_helical_dom_sf"/>
</dbReference>
<dbReference type="EMBL" id="JPOX01000009">
    <property type="protein sequence ID" value="KFX49661.1"/>
    <property type="molecule type" value="Genomic_DNA"/>
</dbReference>
<dbReference type="PANTHER" id="PTHR46082:SF6">
    <property type="entry name" value="AAA+ ATPASE DOMAIN-CONTAINING PROTEIN-RELATED"/>
    <property type="match status" value="1"/>
</dbReference>
<evidence type="ECO:0000259" key="3">
    <source>
        <dbReference type="Pfam" id="PF00931"/>
    </source>
</evidence>
<dbReference type="SUPFAM" id="SSF53167">
    <property type="entry name" value="Purine and uridine phosphorylases"/>
    <property type="match status" value="1"/>
</dbReference>
<dbReference type="GO" id="GO:0003824">
    <property type="term" value="F:catalytic activity"/>
    <property type="evidence" value="ECO:0007669"/>
    <property type="project" value="InterPro"/>
</dbReference>
<dbReference type="SUPFAM" id="SSF48452">
    <property type="entry name" value="TPR-like"/>
    <property type="match status" value="3"/>
</dbReference>
<dbReference type="InterPro" id="IPR035994">
    <property type="entry name" value="Nucleoside_phosphorylase_sf"/>
</dbReference>
<feature type="repeat" description="TPR" evidence="1">
    <location>
        <begin position="889"/>
        <end position="922"/>
    </location>
</feature>
<feature type="repeat" description="TPR" evidence="1">
    <location>
        <begin position="973"/>
        <end position="1006"/>
    </location>
</feature>
<feature type="repeat" description="TPR" evidence="1">
    <location>
        <begin position="1141"/>
        <end position="1174"/>
    </location>
</feature>
<feature type="repeat" description="TPR" evidence="1">
    <location>
        <begin position="1267"/>
        <end position="1300"/>
    </location>
</feature>
<dbReference type="SUPFAM" id="SSF52540">
    <property type="entry name" value="P-loop containing nucleoside triphosphate hydrolases"/>
    <property type="match status" value="1"/>
</dbReference>
<feature type="repeat" description="TPR" evidence="1">
    <location>
        <begin position="1015"/>
        <end position="1048"/>
    </location>
</feature>
<name>A0A093VSN7_TALMA</name>
<dbReference type="InterPro" id="IPR027417">
    <property type="entry name" value="P-loop_NTPase"/>
</dbReference>
<dbReference type="Pfam" id="PF13374">
    <property type="entry name" value="TPR_10"/>
    <property type="match status" value="1"/>
</dbReference>
<accession>A0A093VSN7</accession>
<feature type="repeat" description="TPR" evidence="1">
    <location>
        <begin position="1183"/>
        <end position="1216"/>
    </location>
</feature>
<evidence type="ECO:0000259" key="4">
    <source>
        <dbReference type="Pfam" id="PF01048"/>
    </source>
</evidence>
<gene>
    <name evidence="5" type="ORF">GQ26_0092490</name>
</gene>
<keyword evidence="2" id="KW-0732">Signal</keyword>
<dbReference type="Pfam" id="PF00931">
    <property type="entry name" value="NB-ARC"/>
    <property type="match status" value="1"/>
</dbReference>
<feature type="domain" description="NB-ARC" evidence="3">
    <location>
        <begin position="365"/>
        <end position="501"/>
    </location>
</feature>
<dbReference type="HOGENOM" id="CLU_000288_125_3_1"/>
<feature type="repeat" description="TPR" evidence="1">
    <location>
        <begin position="1225"/>
        <end position="1258"/>
    </location>
</feature>
<feature type="repeat" description="TPR" evidence="1">
    <location>
        <begin position="847"/>
        <end position="880"/>
    </location>
</feature>
<dbReference type="eggNOG" id="KOG1840">
    <property type="taxonomic scope" value="Eukaryota"/>
</dbReference>